<protein>
    <submittedName>
        <fullName evidence="1">Uncharacterized protein</fullName>
    </submittedName>
</protein>
<evidence type="ECO:0000313" key="1">
    <source>
        <dbReference type="EMBL" id="MZZ14522.1"/>
    </source>
</evidence>
<comment type="caution">
    <text evidence="1">The sequence shown here is derived from an EMBL/GenBank/DDBJ whole genome shotgun (WGS) entry which is preliminary data.</text>
</comment>
<gene>
    <name evidence="1" type="ORF">GUL26_19925</name>
</gene>
<name>A0A6B1YJ62_PSEAI</name>
<dbReference type="Proteomes" id="UP000644192">
    <property type="component" value="Unassembled WGS sequence"/>
</dbReference>
<dbReference type="AlphaFoldDB" id="A0A6B1YJ62"/>
<proteinExistence type="predicted"/>
<evidence type="ECO:0000313" key="2">
    <source>
        <dbReference type="Proteomes" id="UP000644192"/>
    </source>
</evidence>
<sequence>MTTKYALGSDEGLIPTVDLESLSSYLVDGREYVDLCLTEAGYERLKQHFFRLFESEQEGQA</sequence>
<dbReference type="EMBL" id="WXZT01000014">
    <property type="protein sequence ID" value="MZZ14522.1"/>
    <property type="molecule type" value="Genomic_DNA"/>
</dbReference>
<organism evidence="1 2">
    <name type="scientific">Pseudomonas aeruginosa</name>
    <dbReference type="NCBI Taxonomy" id="287"/>
    <lineage>
        <taxon>Bacteria</taxon>
        <taxon>Pseudomonadati</taxon>
        <taxon>Pseudomonadota</taxon>
        <taxon>Gammaproteobacteria</taxon>
        <taxon>Pseudomonadales</taxon>
        <taxon>Pseudomonadaceae</taxon>
        <taxon>Pseudomonas</taxon>
    </lineage>
</organism>
<reference evidence="1" key="1">
    <citation type="submission" date="2020-01" db="EMBL/GenBank/DDBJ databases">
        <title>Bacteria Cultured from War Wounds Associated with the Conflict in Eastern Ukraine.</title>
        <authorList>
            <person name="Snesrud E."/>
            <person name="Galac M.R."/>
            <person name="Mc Gann P."/>
            <person name="Valentine K."/>
            <person name="Viacheslav K."/>
        </authorList>
    </citation>
    <scope>NUCLEOTIDE SEQUENCE</scope>
    <source>
        <strain evidence="1">VNMU148</strain>
    </source>
</reference>
<accession>A0A6B1YJ62</accession>
<dbReference type="RefSeq" id="WP_015648614.1">
    <property type="nucleotide sequence ID" value="NZ_AP014622.1"/>
</dbReference>